<dbReference type="InterPro" id="IPR014710">
    <property type="entry name" value="RmlC-like_jellyroll"/>
</dbReference>
<organism evidence="2 3">
    <name type="scientific">Pedococcus aerophilus</name>
    <dbReference type="NCBI Taxonomy" id="436356"/>
    <lineage>
        <taxon>Bacteria</taxon>
        <taxon>Bacillati</taxon>
        <taxon>Actinomycetota</taxon>
        <taxon>Actinomycetes</taxon>
        <taxon>Micrococcales</taxon>
        <taxon>Intrasporangiaceae</taxon>
        <taxon>Pedococcus</taxon>
    </lineage>
</organism>
<dbReference type="RefSeq" id="WP_344194504.1">
    <property type="nucleotide sequence ID" value="NZ_BAAARN010000003.1"/>
</dbReference>
<protein>
    <submittedName>
        <fullName evidence="2">Cupin domain-containing protein</fullName>
    </submittedName>
</protein>
<dbReference type="SUPFAM" id="SSF51182">
    <property type="entry name" value="RmlC-like cupins"/>
    <property type="match status" value="1"/>
</dbReference>
<dbReference type="Gene3D" id="2.60.120.10">
    <property type="entry name" value="Jelly Rolls"/>
    <property type="match status" value="1"/>
</dbReference>
<evidence type="ECO:0000313" key="2">
    <source>
        <dbReference type="EMBL" id="GAA2738133.1"/>
    </source>
</evidence>
<accession>A0ABN3UTX6</accession>
<evidence type="ECO:0000313" key="3">
    <source>
        <dbReference type="Proteomes" id="UP001501326"/>
    </source>
</evidence>
<dbReference type="InterPro" id="IPR013096">
    <property type="entry name" value="Cupin_2"/>
</dbReference>
<gene>
    <name evidence="2" type="ORF">GCM10009867_28130</name>
</gene>
<dbReference type="InterPro" id="IPR053146">
    <property type="entry name" value="QDO-like"/>
</dbReference>
<dbReference type="EMBL" id="BAAARN010000003">
    <property type="protein sequence ID" value="GAA2738133.1"/>
    <property type="molecule type" value="Genomic_DNA"/>
</dbReference>
<dbReference type="Proteomes" id="UP001501326">
    <property type="component" value="Unassembled WGS sequence"/>
</dbReference>
<feature type="domain" description="Cupin type-2" evidence="1">
    <location>
        <begin position="53"/>
        <end position="121"/>
    </location>
</feature>
<dbReference type="InterPro" id="IPR011051">
    <property type="entry name" value="RmlC_Cupin_sf"/>
</dbReference>
<evidence type="ECO:0000259" key="1">
    <source>
        <dbReference type="Pfam" id="PF07883"/>
    </source>
</evidence>
<proteinExistence type="predicted"/>
<name>A0ABN3UTX6_9MICO</name>
<reference evidence="2 3" key="1">
    <citation type="journal article" date="2019" name="Int. J. Syst. Evol. Microbiol.">
        <title>The Global Catalogue of Microorganisms (GCM) 10K type strain sequencing project: providing services to taxonomists for standard genome sequencing and annotation.</title>
        <authorList>
            <consortium name="The Broad Institute Genomics Platform"/>
            <consortium name="The Broad Institute Genome Sequencing Center for Infectious Disease"/>
            <person name="Wu L."/>
            <person name="Ma J."/>
        </authorList>
    </citation>
    <scope>NUCLEOTIDE SEQUENCE [LARGE SCALE GENOMIC DNA]</scope>
    <source>
        <strain evidence="2 3">JCM 16378</strain>
    </source>
</reference>
<keyword evidence="3" id="KW-1185">Reference proteome</keyword>
<dbReference type="PANTHER" id="PTHR36440:SF1">
    <property type="entry name" value="PUTATIVE (AFU_ORTHOLOGUE AFUA_8G07350)-RELATED"/>
    <property type="match status" value="1"/>
</dbReference>
<sequence>MSYPPPLYDGEHGEVSATVRAGSAGPELTYPNGNRVHYLSTGASTGGLFGLYRWEFAPGRSGPDAHFHRTLTESFYILSGEVTVYDGAAWRVTRPGDYLHVPAGGLHGFRNDSGAEASMLLHFAPGAPREGYFEGLARVAAGETMTDAEREEFMRYHDNHWVDG</sequence>
<dbReference type="Pfam" id="PF07883">
    <property type="entry name" value="Cupin_2"/>
    <property type="match status" value="1"/>
</dbReference>
<comment type="caution">
    <text evidence="2">The sequence shown here is derived from an EMBL/GenBank/DDBJ whole genome shotgun (WGS) entry which is preliminary data.</text>
</comment>
<dbReference type="PANTHER" id="PTHR36440">
    <property type="entry name" value="PUTATIVE (AFU_ORTHOLOGUE AFUA_8G07350)-RELATED"/>
    <property type="match status" value="1"/>
</dbReference>